<keyword evidence="1" id="KW-0472">Membrane</keyword>
<reference evidence="2 3" key="1">
    <citation type="journal article" date="2024" name="Nat. Commun.">
        <title>Phylogenomics reveals the evolutionary origins of lichenization in chlorophyte algae.</title>
        <authorList>
            <person name="Puginier C."/>
            <person name="Libourel C."/>
            <person name="Otte J."/>
            <person name="Skaloud P."/>
            <person name="Haon M."/>
            <person name="Grisel S."/>
            <person name="Petersen M."/>
            <person name="Berrin J.G."/>
            <person name="Delaux P.M."/>
            <person name="Dal Grande F."/>
            <person name="Keller J."/>
        </authorList>
    </citation>
    <scope>NUCLEOTIDE SEQUENCE [LARGE SCALE GENOMIC DNA]</scope>
    <source>
        <strain evidence="2 3">SAG 245.80</strain>
    </source>
</reference>
<accession>A0AAW1R090</accession>
<sequence>MPARRRCKRCLQSSSTDVPEVSRSPSSDESRVTAWGLVEGTARLVWQNLWALVTIYLVCDSATFLLHRASHRMTNEAAMRFLGVSREALGNLWWLSNNREIANFKTGYQWIVALFFLVIFAANIFLRTAASVASILLCRKNEKSGEPLQRFPLPSPRRLTADLSAVAPALRDTVGRVWQLDLVVAVRVLPLQALSLLLLPLPWTLPRLFGLLLANPVAVVEGGEIDEVLERSGKLAQPLHRPLVVPYVGLTVVARALSATKGALLAAIPTRWVREIPEIPIAAYVVLLFILVLLTRLQDMLPLAVYEEAVKSR</sequence>
<proteinExistence type="predicted"/>
<evidence type="ECO:0000313" key="2">
    <source>
        <dbReference type="EMBL" id="KAK9827295.1"/>
    </source>
</evidence>
<organism evidence="2 3">
    <name type="scientific">Elliptochloris bilobata</name>
    <dbReference type="NCBI Taxonomy" id="381761"/>
    <lineage>
        <taxon>Eukaryota</taxon>
        <taxon>Viridiplantae</taxon>
        <taxon>Chlorophyta</taxon>
        <taxon>core chlorophytes</taxon>
        <taxon>Trebouxiophyceae</taxon>
        <taxon>Trebouxiophyceae incertae sedis</taxon>
        <taxon>Elliptochloris clade</taxon>
        <taxon>Elliptochloris</taxon>
    </lineage>
</organism>
<keyword evidence="1" id="KW-1133">Transmembrane helix</keyword>
<feature type="transmembrane region" description="Helical" evidence="1">
    <location>
        <begin position="279"/>
        <end position="297"/>
    </location>
</feature>
<gene>
    <name evidence="2" type="ORF">WJX81_001582</name>
</gene>
<feature type="transmembrane region" description="Helical" evidence="1">
    <location>
        <begin position="107"/>
        <end position="126"/>
    </location>
</feature>
<dbReference type="EMBL" id="JALJOU010000059">
    <property type="protein sequence ID" value="KAK9827295.1"/>
    <property type="molecule type" value="Genomic_DNA"/>
</dbReference>
<feature type="transmembrane region" description="Helical" evidence="1">
    <location>
        <begin position="244"/>
        <end position="267"/>
    </location>
</feature>
<dbReference type="AlphaFoldDB" id="A0AAW1R090"/>
<dbReference type="Proteomes" id="UP001445335">
    <property type="component" value="Unassembled WGS sequence"/>
</dbReference>
<evidence type="ECO:0000256" key="1">
    <source>
        <dbReference type="SAM" id="Phobius"/>
    </source>
</evidence>
<evidence type="ECO:0000313" key="3">
    <source>
        <dbReference type="Proteomes" id="UP001445335"/>
    </source>
</evidence>
<feature type="transmembrane region" description="Helical" evidence="1">
    <location>
        <begin position="180"/>
        <end position="203"/>
    </location>
</feature>
<keyword evidence="3" id="KW-1185">Reference proteome</keyword>
<comment type="caution">
    <text evidence="2">The sequence shown here is derived from an EMBL/GenBank/DDBJ whole genome shotgun (WGS) entry which is preliminary data.</text>
</comment>
<name>A0AAW1R090_9CHLO</name>
<protein>
    <submittedName>
        <fullName evidence="2">Uncharacterized protein</fullName>
    </submittedName>
</protein>
<keyword evidence="1" id="KW-0812">Transmembrane</keyword>
<feature type="transmembrane region" description="Helical" evidence="1">
    <location>
        <begin position="49"/>
        <end position="66"/>
    </location>
</feature>